<accession>A0ABD1I6Y2</accession>
<reference evidence="1 2" key="1">
    <citation type="submission" date="2024-06" db="EMBL/GenBank/DDBJ databases">
        <title>A chromosome level genome sequence of Diviner's sage (Salvia divinorum).</title>
        <authorList>
            <person name="Ford S.A."/>
            <person name="Ro D.-K."/>
            <person name="Ness R.W."/>
            <person name="Phillips M.A."/>
        </authorList>
    </citation>
    <scope>NUCLEOTIDE SEQUENCE [LARGE SCALE GENOMIC DNA]</scope>
    <source>
        <strain evidence="1">SAF-2024a</strain>
        <tissue evidence="1">Leaf</tissue>
    </source>
</reference>
<protein>
    <submittedName>
        <fullName evidence="1">Uncharacterized protein</fullName>
    </submittedName>
</protein>
<name>A0ABD1I6Y2_SALDI</name>
<dbReference type="EMBL" id="JBEAFC010000003">
    <property type="protein sequence ID" value="KAL1564456.1"/>
    <property type="molecule type" value="Genomic_DNA"/>
</dbReference>
<proteinExistence type="predicted"/>
<keyword evidence="2" id="KW-1185">Reference proteome</keyword>
<organism evidence="1 2">
    <name type="scientific">Salvia divinorum</name>
    <name type="common">Maria pastora</name>
    <name type="synonym">Diviner's sage</name>
    <dbReference type="NCBI Taxonomy" id="28513"/>
    <lineage>
        <taxon>Eukaryota</taxon>
        <taxon>Viridiplantae</taxon>
        <taxon>Streptophyta</taxon>
        <taxon>Embryophyta</taxon>
        <taxon>Tracheophyta</taxon>
        <taxon>Spermatophyta</taxon>
        <taxon>Magnoliopsida</taxon>
        <taxon>eudicotyledons</taxon>
        <taxon>Gunneridae</taxon>
        <taxon>Pentapetalae</taxon>
        <taxon>asterids</taxon>
        <taxon>lamiids</taxon>
        <taxon>Lamiales</taxon>
        <taxon>Lamiaceae</taxon>
        <taxon>Nepetoideae</taxon>
        <taxon>Mentheae</taxon>
        <taxon>Salviinae</taxon>
        <taxon>Salvia</taxon>
        <taxon>Salvia subgen. Calosphace</taxon>
    </lineage>
</organism>
<evidence type="ECO:0000313" key="1">
    <source>
        <dbReference type="EMBL" id="KAL1564456.1"/>
    </source>
</evidence>
<evidence type="ECO:0000313" key="2">
    <source>
        <dbReference type="Proteomes" id="UP001567538"/>
    </source>
</evidence>
<dbReference type="AlphaFoldDB" id="A0ABD1I6Y2"/>
<sequence length="32" mass="3750">MDSSPQISPFKSVVFPNLIPRLMRHLVNRLKK</sequence>
<gene>
    <name evidence="1" type="ORF">AAHA92_06796</name>
</gene>
<dbReference type="Proteomes" id="UP001567538">
    <property type="component" value="Unassembled WGS sequence"/>
</dbReference>
<comment type="caution">
    <text evidence="1">The sequence shown here is derived from an EMBL/GenBank/DDBJ whole genome shotgun (WGS) entry which is preliminary data.</text>
</comment>